<dbReference type="GO" id="GO:0006508">
    <property type="term" value="P:proteolysis"/>
    <property type="evidence" value="ECO:0007669"/>
    <property type="project" value="UniProtKB-KW"/>
</dbReference>
<dbReference type="RefSeq" id="WP_202010743.1">
    <property type="nucleotide sequence ID" value="NZ_JAERRB010000004.1"/>
</dbReference>
<sequence>MFEDFKNAFHRYNNAHVQMIIINVVIFLAMSVIFVVSDLSGASWFGDFIERQFAIPSALPELLVRPWTLVTYMFAHGRLDVMHILFNMLALYWFGSLFVEYLGSDKMIALYVMGGLAGALIYLVMFNTVPFYIERTHGMSSYMVGASAAIYAIVVGVATLLPDYTFFMLFLGPVRIKYIAGFYVVLSFLGTTQANAGGNLAHLGGALMGFVYIKQLQSGNNLGGWVTFIIQSVKKLLAPRQNVKVTYRKEASSAARKATKGSNISQAEIDAILDKISDGGYESLTKEEKDKLFHASKK</sequence>
<dbReference type="Pfam" id="PF20216">
    <property type="entry name" value="DUF6576"/>
    <property type="match status" value="1"/>
</dbReference>
<evidence type="ECO:0000256" key="7">
    <source>
        <dbReference type="SAM" id="Phobius"/>
    </source>
</evidence>
<keyword evidence="6 7" id="KW-0472">Membrane</keyword>
<dbReference type="Gene3D" id="1.20.1540.10">
    <property type="entry name" value="Rhomboid-like"/>
    <property type="match status" value="1"/>
</dbReference>
<comment type="subcellular location">
    <subcellularLocation>
        <location evidence="1">Membrane</location>
        <topology evidence="1">Multi-pass membrane protein</topology>
    </subcellularLocation>
</comment>
<keyword evidence="5 7" id="KW-1133">Transmembrane helix</keyword>
<dbReference type="Pfam" id="PF01694">
    <property type="entry name" value="Rhomboid"/>
    <property type="match status" value="1"/>
</dbReference>
<dbReference type="Proteomes" id="UP000613030">
    <property type="component" value="Unassembled WGS sequence"/>
</dbReference>
<dbReference type="EMBL" id="JAERRB010000004">
    <property type="protein sequence ID" value="MBL0742471.1"/>
    <property type="molecule type" value="Genomic_DNA"/>
</dbReference>
<dbReference type="PANTHER" id="PTHR43731">
    <property type="entry name" value="RHOMBOID PROTEASE"/>
    <property type="match status" value="1"/>
</dbReference>
<protein>
    <submittedName>
        <fullName evidence="10">Rhomboid family intramembrane serine protease</fullName>
    </submittedName>
</protein>
<feature type="transmembrane region" description="Helical" evidence="7">
    <location>
        <begin position="81"/>
        <end position="102"/>
    </location>
</feature>
<proteinExistence type="inferred from homology"/>
<gene>
    <name evidence="10" type="ORF">JI741_14685</name>
</gene>
<accession>A0ABS1KSN5</accession>
<dbReference type="PANTHER" id="PTHR43731:SF14">
    <property type="entry name" value="PRESENILIN-ASSOCIATED RHOMBOID-LIKE PROTEIN, MITOCHONDRIAL"/>
    <property type="match status" value="1"/>
</dbReference>
<dbReference type="InterPro" id="IPR022764">
    <property type="entry name" value="Peptidase_S54_rhomboid_dom"/>
</dbReference>
<name>A0ABS1KSN5_9BACT</name>
<evidence type="ECO:0000256" key="2">
    <source>
        <dbReference type="ARBA" id="ARBA00009045"/>
    </source>
</evidence>
<comment type="caution">
    <text evidence="10">The sequence shown here is derived from an EMBL/GenBank/DDBJ whole genome shotgun (WGS) entry which is preliminary data.</text>
</comment>
<evidence type="ECO:0000259" key="9">
    <source>
        <dbReference type="Pfam" id="PF20216"/>
    </source>
</evidence>
<feature type="transmembrane region" description="Helical" evidence="7">
    <location>
        <begin position="20"/>
        <end position="41"/>
    </location>
</feature>
<organism evidence="10 11">
    <name type="scientific">Chryseolinea lacunae</name>
    <dbReference type="NCBI Taxonomy" id="2801331"/>
    <lineage>
        <taxon>Bacteria</taxon>
        <taxon>Pseudomonadati</taxon>
        <taxon>Bacteroidota</taxon>
        <taxon>Cytophagia</taxon>
        <taxon>Cytophagales</taxon>
        <taxon>Fulvivirgaceae</taxon>
        <taxon>Chryseolinea</taxon>
    </lineage>
</organism>
<evidence type="ECO:0000259" key="8">
    <source>
        <dbReference type="Pfam" id="PF01694"/>
    </source>
</evidence>
<reference evidence="10 11" key="1">
    <citation type="submission" date="2021-01" db="EMBL/GenBank/DDBJ databases">
        <title>Chryseolinea sp. Jin1 Genome sequencing and assembly.</title>
        <authorList>
            <person name="Kim I."/>
        </authorList>
    </citation>
    <scope>NUCLEOTIDE SEQUENCE [LARGE SCALE GENOMIC DNA]</scope>
    <source>
        <strain evidence="10 11">Jin1</strain>
    </source>
</reference>
<evidence type="ECO:0000313" key="10">
    <source>
        <dbReference type="EMBL" id="MBL0742471.1"/>
    </source>
</evidence>
<comment type="similarity">
    <text evidence="2">Belongs to the peptidase S54 family.</text>
</comment>
<feature type="transmembrane region" description="Helical" evidence="7">
    <location>
        <begin position="139"/>
        <end position="161"/>
    </location>
</feature>
<keyword evidence="3 7" id="KW-0812">Transmembrane</keyword>
<evidence type="ECO:0000256" key="1">
    <source>
        <dbReference type="ARBA" id="ARBA00004141"/>
    </source>
</evidence>
<evidence type="ECO:0000256" key="5">
    <source>
        <dbReference type="ARBA" id="ARBA00022989"/>
    </source>
</evidence>
<feature type="domain" description="DUF6576" evidence="9">
    <location>
        <begin position="265"/>
        <end position="298"/>
    </location>
</feature>
<keyword evidence="11" id="KW-1185">Reference proteome</keyword>
<dbReference type="SUPFAM" id="SSF144091">
    <property type="entry name" value="Rhomboid-like"/>
    <property type="match status" value="1"/>
</dbReference>
<evidence type="ECO:0000313" key="11">
    <source>
        <dbReference type="Proteomes" id="UP000613030"/>
    </source>
</evidence>
<feature type="transmembrane region" description="Helical" evidence="7">
    <location>
        <begin position="109"/>
        <end position="133"/>
    </location>
</feature>
<feature type="domain" description="Peptidase S54 rhomboid" evidence="8">
    <location>
        <begin position="66"/>
        <end position="213"/>
    </location>
</feature>
<evidence type="ECO:0000256" key="4">
    <source>
        <dbReference type="ARBA" id="ARBA00022801"/>
    </source>
</evidence>
<dbReference type="InterPro" id="IPR046483">
    <property type="entry name" value="DUF6576"/>
</dbReference>
<keyword evidence="10" id="KW-0645">Protease</keyword>
<evidence type="ECO:0000256" key="3">
    <source>
        <dbReference type="ARBA" id="ARBA00022692"/>
    </source>
</evidence>
<dbReference type="GO" id="GO:0008233">
    <property type="term" value="F:peptidase activity"/>
    <property type="evidence" value="ECO:0007669"/>
    <property type="project" value="UniProtKB-KW"/>
</dbReference>
<keyword evidence="4" id="KW-0378">Hydrolase</keyword>
<evidence type="ECO:0000256" key="6">
    <source>
        <dbReference type="ARBA" id="ARBA00023136"/>
    </source>
</evidence>
<dbReference type="InterPro" id="IPR035952">
    <property type="entry name" value="Rhomboid-like_sf"/>
</dbReference>
<dbReference type="InterPro" id="IPR050925">
    <property type="entry name" value="Rhomboid_protease_S54"/>
</dbReference>
<feature type="transmembrane region" description="Helical" evidence="7">
    <location>
        <begin position="168"/>
        <end position="190"/>
    </location>
</feature>